<accession>A0ABQ9E423</accession>
<keyword evidence="2" id="KW-0472">Membrane</keyword>
<protein>
    <submittedName>
        <fullName evidence="3">Uncharacterized protein</fullName>
    </submittedName>
</protein>
<dbReference type="Proteomes" id="UP001217089">
    <property type="component" value="Unassembled WGS sequence"/>
</dbReference>
<comment type="caution">
    <text evidence="3">The sequence shown here is derived from an EMBL/GenBank/DDBJ whole genome shotgun (WGS) entry which is preliminary data.</text>
</comment>
<evidence type="ECO:0000256" key="1">
    <source>
        <dbReference type="SAM" id="MobiDB-lite"/>
    </source>
</evidence>
<organism evidence="3 4">
    <name type="scientific">Tegillarca granosa</name>
    <name type="common">Malaysian cockle</name>
    <name type="synonym">Anadara granosa</name>
    <dbReference type="NCBI Taxonomy" id="220873"/>
    <lineage>
        <taxon>Eukaryota</taxon>
        <taxon>Metazoa</taxon>
        <taxon>Spiralia</taxon>
        <taxon>Lophotrochozoa</taxon>
        <taxon>Mollusca</taxon>
        <taxon>Bivalvia</taxon>
        <taxon>Autobranchia</taxon>
        <taxon>Pteriomorphia</taxon>
        <taxon>Arcoida</taxon>
        <taxon>Arcoidea</taxon>
        <taxon>Arcidae</taxon>
        <taxon>Tegillarca</taxon>
    </lineage>
</organism>
<gene>
    <name evidence="3" type="ORF">KUTeg_024579</name>
</gene>
<keyword evidence="4" id="KW-1185">Reference proteome</keyword>
<keyword evidence="2" id="KW-0812">Transmembrane</keyword>
<dbReference type="EMBL" id="JARBDR010000923">
    <property type="protein sequence ID" value="KAJ8298048.1"/>
    <property type="molecule type" value="Genomic_DNA"/>
</dbReference>
<evidence type="ECO:0000313" key="3">
    <source>
        <dbReference type="EMBL" id="KAJ8298048.1"/>
    </source>
</evidence>
<keyword evidence="2" id="KW-1133">Transmembrane helix</keyword>
<reference evidence="3 4" key="1">
    <citation type="submission" date="2022-12" db="EMBL/GenBank/DDBJ databases">
        <title>Chromosome-level genome of Tegillarca granosa.</title>
        <authorList>
            <person name="Kim J."/>
        </authorList>
    </citation>
    <scope>NUCLEOTIDE SEQUENCE [LARGE SCALE GENOMIC DNA]</scope>
    <source>
        <strain evidence="3">Teg-2019</strain>
        <tissue evidence="3">Adductor muscle</tissue>
    </source>
</reference>
<evidence type="ECO:0000256" key="2">
    <source>
        <dbReference type="SAM" id="Phobius"/>
    </source>
</evidence>
<sequence>MNSETTTSAESTMSETTASTAPTTSSTETTTTSPPQTTTTTATSTTPTTTSTSLTTSTTPTTITTTTQSTTTSEAGQQTGTNGPTNVCVCHCDGNEKSTINVTAEDLARALSVNKSSLSSVRRSKTSADDPRPSARYLGSVGISMLSVVFGLLIVVDAFRFCA</sequence>
<feature type="region of interest" description="Disordered" evidence="1">
    <location>
        <begin position="1"/>
        <end position="85"/>
    </location>
</feature>
<proteinExistence type="predicted"/>
<name>A0ABQ9E423_TEGGR</name>
<feature type="compositionally biased region" description="Low complexity" evidence="1">
    <location>
        <begin position="1"/>
        <end position="81"/>
    </location>
</feature>
<feature type="transmembrane region" description="Helical" evidence="2">
    <location>
        <begin position="137"/>
        <end position="159"/>
    </location>
</feature>
<evidence type="ECO:0000313" key="4">
    <source>
        <dbReference type="Proteomes" id="UP001217089"/>
    </source>
</evidence>